<gene>
    <name evidence="2" type="ORF">K2173_003269</name>
</gene>
<proteinExistence type="predicted"/>
<evidence type="ECO:0000313" key="2">
    <source>
        <dbReference type="EMBL" id="KAJ8759031.1"/>
    </source>
</evidence>
<keyword evidence="3" id="KW-1185">Reference proteome</keyword>
<comment type="caution">
    <text evidence="2">The sequence shown here is derived from an EMBL/GenBank/DDBJ whole genome shotgun (WGS) entry which is preliminary data.</text>
</comment>
<dbReference type="AlphaFoldDB" id="A0AAV8SY11"/>
<dbReference type="PANTHER" id="PTHR33095:SF114">
    <property type="entry name" value="DUF1645 FAMILY PROTEIN"/>
    <property type="match status" value="1"/>
</dbReference>
<dbReference type="EMBL" id="JAIWQS010000007">
    <property type="protein sequence ID" value="KAJ8759031.1"/>
    <property type="molecule type" value="Genomic_DNA"/>
</dbReference>
<dbReference type="PANTHER" id="PTHR33095">
    <property type="entry name" value="OS07G0619500 PROTEIN"/>
    <property type="match status" value="1"/>
</dbReference>
<evidence type="ECO:0000256" key="1">
    <source>
        <dbReference type="SAM" id="MobiDB-lite"/>
    </source>
</evidence>
<organism evidence="2 3">
    <name type="scientific">Erythroxylum novogranatense</name>
    <dbReference type="NCBI Taxonomy" id="1862640"/>
    <lineage>
        <taxon>Eukaryota</taxon>
        <taxon>Viridiplantae</taxon>
        <taxon>Streptophyta</taxon>
        <taxon>Embryophyta</taxon>
        <taxon>Tracheophyta</taxon>
        <taxon>Spermatophyta</taxon>
        <taxon>Magnoliopsida</taxon>
        <taxon>eudicotyledons</taxon>
        <taxon>Gunneridae</taxon>
        <taxon>Pentapetalae</taxon>
        <taxon>rosids</taxon>
        <taxon>fabids</taxon>
        <taxon>Malpighiales</taxon>
        <taxon>Erythroxylaceae</taxon>
        <taxon>Erythroxylum</taxon>
    </lineage>
</organism>
<accession>A0AAV8SY11</accession>
<dbReference type="Pfam" id="PF07816">
    <property type="entry name" value="DUF1645"/>
    <property type="match status" value="1"/>
</dbReference>
<name>A0AAV8SY11_9ROSI</name>
<feature type="compositionally biased region" description="Basic and acidic residues" evidence="1">
    <location>
        <begin position="201"/>
        <end position="211"/>
    </location>
</feature>
<reference evidence="2 3" key="1">
    <citation type="submission" date="2021-09" db="EMBL/GenBank/DDBJ databases">
        <title>Genomic insights and catalytic innovation underlie evolution of tropane alkaloids biosynthesis.</title>
        <authorList>
            <person name="Wang Y.-J."/>
            <person name="Tian T."/>
            <person name="Huang J.-P."/>
            <person name="Huang S.-X."/>
        </authorList>
    </citation>
    <scope>NUCLEOTIDE SEQUENCE [LARGE SCALE GENOMIC DNA]</scope>
    <source>
        <strain evidence="2">KIB-2018</strain>
        <tissue evidence="2">Leaf</tissue>
    </source>
</reference>
<dbReference type="Proteomes" id="UP001159364">
    <property type="component" value="Linkage Group LG07"/>
</dbReference>
<sequence length="286" mass="32089">MGSRGSVDYEGRLMEDFDLKLKVSENDENDCSLEINNRVLVDKHEVSPGYTGEDDDDDEDFTFICTNSDGSSISADDVFQNGQIRPGFPLFNQNLLFSRDEDSQPENSATLRSPFRKIFVEERDNGESSSSESDEPEGPYCVWTGKAVDTSREVCKKSNSTGFSKLWRFRELSLRSNSDGKDAFVFLNNQHPPVPKTTAKKSGDTGKKAERSVNSSQNDFAERKRKVVASKVKKGGVAAASAAEKHYVENRKMKESYKRKSYLPYRQGIVGIFTNVNGMSRNVHPF</sequence>
<dbReference type="InterPro" id="IPR012442">
    <property type="entry name" value="DUF1645_plant"/>
</dbReference>
<protein>
    <submittedName>
        <fullName evidence="2">Uncharacterized protein</fullName>
    </submittedName>
</protein>
<evidence type="ECO:0000313" key="3">
    <source>
        <dbReference type="Proteomes" id="UP001159364"/>
    </source>
</evidence>
<feature type="region of interest" description="Disordered" evidence="1">
    <location>
        <begin position="188"/>
        <end position="227"/>
    </location>
</feature>